<name>A0A246JNF1_9SPHN</name>
<dbReference type="OrthoDB" id="7559331at2"/>
<proteinExistence type="predicted"/>
<dbReference type="Proteomes" id="UP000197097">
    <property type="component" value="Unassembled WGS sequence"/>
</dbReference>
<accession>A0A246JNF1</accession>
<gene>
    <name evidence="1" type="ORF">CDQ91_15960</name>
</gene>
<dbReference type="RefSeq" id="WP_088473741.1">
    <property type="nucleotide sequence ID" value="NZ_NISJ01000010.1"/>
</dbReference>
<dbReference type="SUPFAM" id="SSF46458">
    <property type="entry name" value="Globin-like"/>
    <property type="match status" value="1"/>
</dbReference>
<dbReference type="InterPro" id="IPR009050">
    <property type="entry name" value="Globin-like_sf"/>
</dbReference>
<dbReference type="AlphaFoldDB" id="A0A246JNF1"/>
<organism evidence="1 2">
    <name type="scientific">Sphingopyxis witflariensis</name>
    <dbReference type="NCBI Taxonomy" id="173675"/>
    <lineage>
        <taxon>Bacteria</taxon>
        <taxon>Pseudomonadati</taxon>
        <taxon>Pseudomonadota</taxon>
        <taxon>Alphaproteobacteria</taxon>
        <taxon>Sphingomonadales</taxon>
        <taxon>Sphingomonadaceae</taxon>
        <taxon>Sphingopyxis</taxon>
    </lineage>
</organism>
<dbReference type="GO" id="GO:0019825">
    <property type="term" value="F:oxygen binding"/>
    <property type="evidence" value="ECO:0007669"/>
    <property type="project" value="InterPro"/>
</dbReference>
<dbReference type="EMBL" id="NISJ01000010">
    <property type="protein sequence ID" value="OWQ94142.1"/>
    <property type="molecule type" value="Genomic_DNA"/>
</dbReference>
<dbReference type="GO" id="GO:0020037">
    <property type="term" value="F:heme binding"/>
    <property type="evidence" value="ECO:0007669"/>
    <property type="project" value="InterPro"/>
</dbReference>
<evidence type="ECO:0008006" key="3">
    <source>
        <dbReference type="Google" id="ProtNLM"/>
    </source>
</evidence>
<evidence type="ECO:0000313" key="2">
    <source>
        <dbReference type="Proteomes" id="UP000197097"/>
    </source>
</evidence>
<dbReference type="Gene3D" id="1.10.490.10">
    <property type="entry name" value="Globins"/>
    <property type="match status" value="1"/>
</dbReference>
<sequence>MSEGDAAQMEASLAAVAEAGIDIRHALFDRFFVAFPDRRASFMVVDASSRRMTDETLQMMFGLAKGEGWVWPLVCELVHTHRAYGPLPISEYDAFIDMTVVELGKAASVAWSKGCAAAWQHHADELKAMIRRARAEWQAALPDPVTAG</sequence>
<reference evidence="1 2" key="1">
    <citation type="journal article" date="2002" name="Int. J. Syst. Evol. Microbiol.">
        <title>Sphingopyxis witflariensis sp. nov., isolated from activated sludge.</title>
        <authorList>
            <person name="Kampfer P."/>
            <person name="Witzenberger R."/>
            <person name="Denner E.B."/>
            <person name="Busse H.J."/>
            <person name="Neef A."/>
        </authorList>
    </citation>
    <scope>NUCLEOTIDE SEQUENCE [LARGE SCALE GENOMIC DNA]</scope>
    <source>
        <strain evidence="1 2">DSM 14551</strain>
    </source>
</reference>
<dbReference type="InterPro" id="IPR012292">
    <property type="entry name" value="Globin/Proto"/>
</dbReference>
<protein>
    <recommendedName>
        <fullName evidence="3">Globin</fullName>
    </recommendedName>
</protein>
<evidence type="ECO:0000313" key="1">
    <source>
        <dbReference type="EMBL" id="OWQ94142.1"/>
    </source>
</evidence>
<keyword evidence="2" id="KW-1185">Reference proteome</keyword>
<comment type="caution">
    <text evidence="1">The sequence shown here is derived from an EMBL/GenBank/DDBJ whole genome shotgun (WGS) entry which is preliminary data.</text>
</comment>